<proteinExistence type="predicted"/>
<feature type="compositionally biased region" description="Basic residues" evidence="1">
    <location>
        <begin position="1049"/>
        <end position="1059"/>
    </location>
</feature>
<evidence type="ECO:0000313" key="4">
    <source>
        <dbReference type="EMBL" id="OOQ91497.1"/>
    </source>
</evidence>
<dbReference type="InterPro" id="IPR007201">
    <property type="entry name" value="Mei2-like_Rrm_C"/>
</dbReference>
<feature type="region of interest" description="Disordered" evidence="1">
    <location>
        <begin position="987"/>
        <end position="1059"/>
    </location>
</feature>
<dbReference type="SUPFAM" id="SSF54928">
    <property type="entry name" value="RNA-binding domain, RBD"/>
    <property type="match status" value="1"/>
</dbReference>
<accession>A0A1S9S108</accession>
<feature type="region of interest" description="Disordered" evidence="1">
    <location>
        <begin position="1"/>
        <end position="67"/>
    </location>
</feature>
<dbReference type="PANTHER" id="PTHR37792:SF1">
    <property type="entry name" value="RIBONUCLEASE MRP PROTEIN SUBUNIT RMP1"/>
    <property type="match status" value="1"/>
</dbReference>
<dbReference type="GO" id="GO:0000294">
    <property type="term" value="P:nuclear-transcribed mRNA catabolic process, RNase MRP-dependent"/>
    <property type="evidence" value="ECO:0007669"/>
    <property type="project" value="TreeGrafter"/>
</dbReference>
<feature type="compositionally biased region" description="Polar residues" evidence="1">
    <location>
        <begin position="175"/>
        <end position="184"/>
    </location>
</feature>
<feature type="region of interest" description="Disordered" evidence="1">
    <location>
        <begin position="319"/>
        <end position="355"/>
    </location>
</feature>
<name>A0A1S9S108_PENBI</name>
<feature type="domain" description="RNase MRP protein 1 RNA binding" evidence="3">
    <location>
        <begin position="899"/>
        <end position="981"/>
    </location>
</feature>
<gene>
    <name evidence="4" type="ORF">PEBR_00925</name>
</gene>
<feature type="region of interest" description="Disordered" evidence="1">
    <location>
        <begin position="417"/>
        <end position="464"/>
    </location>
</feature>
<organism evidence="4 5">
    <name type="scientific">Penicillium brasilianum</name>
    <dbReference type="NCBI Taxonomy" id="104259"/>
    <lineage>
        <taxon>Eukaryota</taxon>
        <taxon>Fungi</taxon>
        <taxon>Dikarya</taxon>
        <taxon>Ascomycota</taxon>
        <taxon>Pezizomycotina</taxon>
        <taxon>Eurotiomycetes</taxon>
        <taxon>Eurotiomycetidae</taxon>
        <taxon>Eurotiales</taxon>
        <taxon>Aspergillaceae</taxon>
        <taxon>Penicillium</taxon>
    </lineage>
</organism>
<dbReference type="AlphaFoldDB" id="A0A1S9S108"/>
<evidence type="ECO:0000256" key="1">
    <source>
        <dbReference type="SAM" id="MobiDB-lite"/>
    </source>
</evidence>
<dbReference type="Pfam" id="PF20945">
    <property type="entry name" value="RMP1"/>
    <property type="match status" value="1"/>
</dbReference>
<dbReference type="Proteomes" id="UP000190744">
    <property type="component" value="Unassembled WGS sequence"/>
</dbReference>
<dbReference type="PANTHER" id="PTHR37792">
    <property type="entry name" value="RIBONUCLEASE MRP PROTEIN SUBUNIT RMP1"/>
    <property type="match status" value="1"/>
</dbReference>
<feature type="compositionally biased region" description="Basic and acidic residues" evidence="1">
    <location>
        <begin position="1010"/>
        <end position="1019"/>
    </location>
</feature>
<feature type="compositionally biased region" description="Basic and acidic residues" evidence="1">
    <location>
        <begin position="1032"/>
        <end position="1043"/>
    </location>
</feature>
<evidence type="ECO:0000259" key="2">
    <source>
        <dbReference type="Pfam" id="PF04059"/>
    </source>
</evidence>
<dbReference type="EMBL" id="LJBN01000002">
    <property type="protein sequence ID" value="OOQ91497.1"/>
    <property type="molecule type" value="Genomic_DNA"/>
</dbReference>
<evidence type="ECO:0000313" key="5">
    <source>
        <dbReference type="Proteomes" id="UP000190744"/>
    </source>
</evidence>
<dbReference type="InterPro" id="IPR047204">
    <property type="entry name" value="RMP1_RBD"/>
</dbReference>
<dbReference type="GO" id="GO:0000466">
    <property type="term" value="P:maturation of 5.8S rRNA from tricistronic rRNA transcript (SSU-rRNA, 5.8S rRNA, LSU-rRNA)"/>
    <property type="evidence" value="ECO:0007669"/>
    <property type="project" value="TreeGrafter"/>
</dbReference>
<protein>
    <submittedName>
        <fullName evidence="4">Uncharacterized protein</fullName>
    </submittedName>
</protein>
<comment type="caution">
    <text evidence="4">The sequence shown here is derived from an EMBL/GenBank/DDBJ whole genome shotgun (WGS) entry which is preliminary data.</text>
</comment>
<evidence type="ECO:0000259" key="3">
    <source>
        <dbReference type="Pfam" id="PF20945"/>
    </source>
</evidence>
<dbReference type="GO" id="GO:0042134">
    <property type="term" value="F:rRNA primary transcript binding"/>
    <property type="evidence" value="ECO:0007669"/>
    <property type="project" value="InterPro"/>
</dbReference>
<feature type="compositionally biased region" description="Basic and acidic residues" evidence="1">
    <location>
        <begin position="41"/>
        <end position="56"/>
    </location>
</feature>
<sequence>MSDNHPGGFPPISGLGPQGSSMPPENVHLPTTAGSPADSLEPQHSETRPAIVEHEAPVGSPSDPLQHLDFDGWKARNFRATVSSVQLPDWVTAPLPPRGPPHPLGCLHLPDSENPYVVDQALGPQGIGIPPARSRLSLYFPPPGLPNPYASSLAPCNDHPSSSQTPSGALPYGSQGRNTLQTTGFDPFAHAHPDPGPISRLHGHPNPYAPSLGPLDDHPSSSQALSGASLHEAHATNIRQSTNYDGPSHSHRGLVSRQFELPGPYPARDPHSWYPTSSNAGPYEVQGMSTPQTTRIDRSGTAHFGPVLPPPGIASSHATFDAPSESQSTHGVWPRRTRGTDAIWTPTPNRPESTRRVLTLPPGVLQNLYATRDSPVQYQASSTTLPHGHHTMDIHQIASFDRPGPAYPQPGHTVRNLAPPDLGDTRSNRPGDIGPNLPGGIGPSRPGRFRGGAAPQAQVERHVSRPPKEIENTTRHYLVRGIDTDVESWTVLAAFELFTSTIGPFLTELNTKGQIHIGFDDAEEATQAVALFSNFPEWEIRSLSKQQFDQQTRFAFPMPQDLGDTVFATLYCGPHTEVISSSAEQYARQFLAMVGPIRSIRNVTSHVIDDTGVARFYQLEVRYHMVRSAYNAIKALNGVRLDGLIIEVMPYADGTHFATSTRARSDSEQTVMARETGQRAPRAPGHRPGNNVISMDEILSGHDVRTAVMCRNIPHGMVWRELKAILDLSSAGRYNYLYLRINFGADVNVGYAFINFATPADLAVFVRARVGRIWPGFEQFTGRIAEFTYADVQGFDTLVERFRNSPLFHTQGPKTGEEAVFPQVNNFYTLAAGVHRSQAEAGQSPALRSRLGNGGLGNLAAEPPANLWISPFSLLNIAQLRPHRASYMDTQEIRAVHAVLHLISHRNKNQHQRAKWWKWLARLKRTAADLESQNASVAISAAYKQYLSKHLIPKCYLAFSTVIAENQFSTLGIVLLATLSRFAKATGTKFEEETRQRPQVKKKTQSAPPTEDRGERVSRADIGVAPSLEQEPQVHGKKSEQSTDAKSSTVKKSKKVKRKKNAIDDLFSGLF</sequence>
<dbReference type="Pfam" id="PF04059">
    <property type="entry name" value="RRM_2"/>
    <property type="match status" value="1"/>
</dbReference>
<reference evidence="5" key="1">
    <citation type="submission" date="2015-09" db="EMBL/GenBank/DDBJ databases">
        <authorList>
            <person name="Fill T.P."/>
            <person name="Baretta J.F."/>
            <person name="de Almeida L.G."/>
            <person name="Rocha M."/>
            <person name="de Souza D.H."/>
            <person name="Malavazi I."/>
            <person name="Cerdeira L.T."/>
            <person name="Hong H."/>
            <person name="Samborskyy M."/>
            <person name="de Vasconcelos A.T."/>
            <person name="Leadlay P."/>
            <person name="Rodrigues-Filho E."/>
        </authorList>
    </citation>
    <scope>NUCLEOTIDE SEQUENCE [LARGE SCALE GENOMIC DNA]</scope>
    <source>
        <strain evidence="5">LaBioMMi 136</strain>
    </source>
</reference>
<dbReference type="GO" id="GO:0000172">
    <property type="term" value="C:ribonuclease MRP complex"/>
    <property type="evidence" value="ECO:0007669"/>
    <property type="project" value="InterPro"/>
</dbReference>
<dbReference type="InterPro" id="IPR047205">
    <property type="entry name" value="RMP1"/>
</dbReference>
<feature type="domain" description="Mei2-like C-terminal RNA recognition motif" evidence="2">
    <location>
        <begin position="705"/>
        <end position="803"/>
    </location>
</feature>
<dbReference type="CDD" id="cd22573">
    <property type="entry name" value="RMP1_RBD"/>
    <property type="match status" value="1"/>
</dbReference>
<dbReference type="CDD" id="cd00590">
    <property type="entry name" value="RRM_SF"/>
    <property type="match status" value="1"/>
</dbReference>
<feature type="region of interest" description="Disordered" evidence="1">
    <location>
        <begin position="150"/>
        <end position="230"/>
    </location>
</feature>
<dbReference type="InterPro" id="IPR035979">
    <property type="entry name" value="RBD_domain_sf"/>
</dbReference>